<dbReference type="GeneID" id="72194192"/>
<dbReference type="Proteomes" id="UP000501367">
    <property type="component" value="Chromosome"/>
</dbReference>
<reference evidence="1 2" key="1">
    <citation type="submission" date="2020-04" db="EMBL/GenBank/DDBJ databases">
        <authorList>
            <person name="Yao Y."/>
            <person name="He Z."/>
        </authorList>
    </citation>
    <scope>NUCLEOTIDE SEQUENCE [LARGE SCALE GENOMIC DNA]</scope>
    <source>
        <strain evidence="1 2">CY-1</strain>
    </source>
</reference>
<proteinExistence type="predicted"/>
<evidence type="ECO:0000313" key="1">
    <source>
        <dbReference type="EMBL" id="QJC78893.1"/>
    </source>
</evidence>
<dbReference type="RefSeq" id="WP_168757718.1">
    <property type="nucleotide sequence ID" value="NZ_CP051487.1"/>
</dbReference>
<protein>
    <submittedName>
        <fullName evidence="1">DUF2635 domain-containing protein</fullName>
    </submittedName>
</protein>
<sequence length="63" mass="7053">MTTQQHVKPAVGCLVRDPDTYEALPVEGKLVEMNSYWLRKEAAGDIEIVEPAVQDLKLKGDKQ</sequence>
<organism evidence="1 2">
    <name type="scientific">Pseudomonas umsongensis</name>
    <dbReference type="NCBI Taxonomy" id="198618"/>
    <lineage>
        <taxon>Bacteria</taxon>
        <taxon>Pseudomonadati</taxon>
        <taxon>Pseudomonadota</taxon>
        <taxon>Gammaproteobacteria</taxon>
        <taxon>Pseudomonadales</taxon>
        <taxon>Pseudomonadaceae</taxon>
        <taxon>Pseudomonas</taxon>
    </lineage>
</organism>
<dbReference type="InterPro" id="IPR024400">
    <property type="entry name" value="DUF2635"/>
</dbReference>
<gene>
    <name evidence="1" type="ORF">HGP31_11420</name>
</gene>
<dbReference type="AlphaFoldDB" id="A0AAE6ZUL7"/>
<name>A0AAE6ZUL7_9PSED</name>
<evidence type="ECO:0000313" key="2">
    <source>
        <dbReference type="Proteomes" id="UP000501367"/>
    </source>
</evidence>
<dbReference type="Pfam" id="PF10948">
    <property type="entry name" value="DUF2635"/>
    <property type="match status" value="1"/>
</dbReference>
<dbReference type="EMBL" id="CP051487">
    <property type="protein sequence ID" value="QJC78893.1"/>
    <property type="molecule type" value="Genomic_DNA"/>
</dbReference>
<dbReference type="KEGG" id="pum:HGP31_11420"/>
<accession>A0AAE6ZUL7</accession>